<organism evidence="2 3">
    <name type="scientific">Trichinella zimbabwensis</name>
    <dbReference type="NCBI Taxonomy" id="268475"/>
    <lineage>
        <taxon>Eukaryota</taxon>
        <taxon>Metazoa</taxon>
        <taxon>Ecdysozoa</taxon>
        <taxon>Nematoda</taxon>
        <taxon>Enoplea</taxon>
        <taxon>Dorylaimia</taxon>
        <taxon>Trichinellida</taxon>
        <taxon>Trichinellidae</taxon>
        <taxon>Trichinella</taxon>
    </lineage>
</organism>
<evidence type="ECO:0000313" key="1">
    <source>
        <dbReference type="EMBL" id="KRZ00533.1"/>
    </source>
</evidence>
<keyword evidence="3" id="KW-1185">Reference proteome</keyword>
<comment type="caution">
    <text evidence="2">The sequence shown here is derived from an EMBL/GenBank/DDBJ whole genome shotgun (WGS) entry which is preliminary data.</text>
</comment>
<name>A0A0V1GR41_9BILA</name>
<dbReference type="Proteomes" id="UP000055024">
    <property type="component" value="Unassembled WGS sequence"/>
</dbReference>
<accession>A0A0V1GR41</accession>
<dbReference type="EMBL" id="JYDP01000447">
    <property type="protein sequence ID" value="KRZ00569.1"/>
    <property type="molecule type" value="Genomic_DNA"/>
</dbReference>
<reference evidence="2 3" key="1">
    <citation type="submission" date="2015-01" db="EMBL/GenBank/DDBJ databases">
        <title>Evolution of Trichinella species and genotypes.</title>
        <authorList>
            <person name="Korhonen P.K."/>
            <person name="Edoardo P."/>
            <person name="Giuseppe L.R."/>
            <person name="Gasser R.B."/>
        </authorList>
    </citation>
    <scope>NUCLEOTIDE SEQUENCE [LARGE SCALE GENOMIC DNA]</scope>
    <source>
        <strain evidence="2">ISS1029</strain>
    </source>
</reference>
<dbReference type="AlphaFoldDB" id="A0A0V1GR41"/>
<evidence type="ECO:0000313" key="3">
    <source>
        <dbReference type="Proteomes" id="UP000055024"/>
    </source>
</evidence>
<proteinExistence type="predicted"/>
<dbReference type="EMBL" id="JYDP01000456">
    <property type="protein sequence ID" value="KRZ00533.1"/>
    <property type="molecule type" value="Genomic_DNA"/>
</dbReference>
<gene>
    <name evidence="1" type="ORF">T11_12248</name>
    <name evidence="2" type="ORF">T11_14680</name>
</gene>
<protein>
    <submittedName>
        <fullName evidence="2">Uncharacterized protein</fullName>
    </submittedName>
</protein>
<sequence length="96" mass="10959">MGIKYSKISLHENKNFCPADYYCTVSPQHSQVQHLRISLFADFKTAKKINPIFDSMYGKEALRSGDWSTAARVLRFQTIAPDWSTGPDMSRRPLSC</sequence>
<evidence type="ECO:0000313" key="2">
    <source>
        <dbReference type="EMBL" id="KRZ00569.1"/>
    </source>
</evidence>